<protein>
    <submittedName>
        <fullName evidence="1">Uncharacterized protein</fullName>
    </submittedName>
</protein>
<name>A0A5J5WQQ1_GOSBA</name>
<reference evidence="2" key="1">
    <citation type="journal article" date="2020" name="Nat. Genet.">
        <title>Genomic diversifications of five Gossypium allopolyploid species and their impact on cotton improvement.</title>
        <authorList>
            <person name="Chen Z.J."/>
            <person name="Sreedasyam A."/>
            <person name="Ando A."/>
            <person name="Song Q."/>
            <person name="De Santiago L.M."/>
            <person name="Hulse-Kemp A.M."/>
            <person name="Ding M."/>
            <person name="Ye W."/>
            <person name="Kirkbride R.C."/>
            <person name="Jenkins J."/>
            <person name="Plott C."/>
            <person name="Lovell J."/>
            <person name="Lin Y.M."/>
            <person name="Vaughn R."/>
            <person name="Liu B."/>
            <person name="Simpson S."/>
            <person name="Scheffler B.E."/>
            <person name="Wen L."/>
            <person name="Saski C.A."/>
            <person name="Grover C.E."/>
            <person name="Hu G."/>
            <person name="Conover J.L."/>
            <person name="Carlson J.W."/>
            <person name="Shu S."/>
            <person name="Boston L.B."/>
            <person name="Williams M."/>
            <person name="Peterson D.G."/>
            <person name="McGee K."/>
            <person name="Jones D.C."/>
            <person name="Wendel J.F."/>
            <person name="Stelly D.M."/>
            <person name="Grimwood J."/>
            <person name="Schmutz J."/>
        </authorList>
    </citation>
    <scope>NUCLEOTIDE SEQUENCE [LARGE SCALE GENOMIC DNA]</scope>
    <source>
        <strain evidence="2">cv. 3-79</strain>
    </source>
</reference>
<evidence type="ECO:0000313" key="1">
    <source>
        <dbReference type="EMBL" id="KAB2093569.1"/>
    </source>
</evidence>
<gene>
    <name evidence="1" type="ORF">ES319_A02G101600v1</name>
</gene>
<evidence type="ECO:0000313" key="2">
    <source>
        <dbReference type="Proteomes" id="UP000327439"/>
    </source>
</evidence>
<keyword evidence="2" id="KW-1185">Reference proteome</keyword>
<dbReference type="Proteomes" id="UP000327439">
    <property type="component" value="Chromosome A02"/>
</dbReference>
<sequence>MIGEREGAWLVCYWVGGGTHRKGGRPIEFTSEIANMNTKKILNCV</sequence>
<dbReference type="AlphaFoldDB" id="A0A5J5WQQ1"/>
<proteinExistence type="predicted"/>
<organism evidence="1 2">
    <name type="scientific">Gossypium barbadense</name>
    <name type="common">Sea Island cotton</name>
    <name type="synonym">Hibiscus barbadensis</name>
    <dbReference type="NCBI Taxonomy" id="3634"/>
    <lineage>
        <taxon>Eukaryota</taxon>
        <taxon>Viridiplantae</taxon>
        <taxon>Streptophyta</taxon>
        <taxon>Embryophyta</taxon>
        <taxon>Tracheophyta</taxon>
        <taxon>Spermatophyta</taxon>
        <taxon>Magnoliopsida</taxon>
        <taxon>eudicotyledons</taxon>
        <taxon>Gunneridae</taxon>
        <taxon>Pentapetalae</taxon>
        <taxon>rosids</taxon>
        <taxon>malvids</taxon>
        <taxon>Malvales</taxon>
        <taxon>Malvaceae</taxon>
        <taxon>Malvoideae</taxon>
        <taxon>Gossypium</taxon>
    </lineage>
</organism>
<dbReference type="EMBL" id="CM018203">
    <property type="protein sequence ID" value="KAB2093569.1"/>
    <property type="molecule type" value="Genomic_DNA"/>
</dbReference>
<accession>A0A5J5WQQ1</accession>